<dbReference type="InterPro" id="IPR006886">
    <property type="entry name" value="RNA_pol_III_Rpc5"/>
</dbReference>
<dbReference type="AlphaFoldDB" id="A0A4Y7K2B3"/>
<evidence type="ECO:0008006" key="4">
    <source>
        <dbReference type="Google" id="ProtNLM"/>
    </source>
</evidence>
<sequence>MDMDLDDLELTDQPNRVTTSSRPTRFAPKSAKLKPIPKSVPVILPEPEKTLILPKKQEDIISIPHKNELEGVKQDEESKEEVESKELVESMEVDNDEDDEVVREIDVFFKPSPIDVDTQLYVLQYPLRPSWRPYDMEKCQEVRVKPKKVQVEIDLSLDMDENYDVDVDEHLRITKQTLLSQKVLLTRGCAVGVLVRNKLHLNPVNAAVQLRPSMEHVIPDNLKKKKKNIVEATVKSEKTNGGPGPSRTKGNLVRPLNGPDIEVDEKALQKMSLGFLLNIMVWIASSQADFARK</sequence>
<organism evidence="2 3">
    <name type="scientific">Papaver somniferum</name>
    <name type="common">Opium poppy</name>
    <dbReference type="NCBI Taxonomy" id="3469"/>
    <lineage>
        <taxon>Eukaryota</taxon>
        <taxon>Viridiplantae</taxon>
        <taxon>Streptophyta</taxon>
        <taxon>Embryophyta</taxon>
        <taxon>Tracheophyta</taxon>
        <taxon>Spermatophyta</taxon>
        <taxon>Magnoliopsida</taxon>
        <taxon>Ranunculales</taxon>
        <taxon>Papaveraceae</taxon>
        <taxon>Papaveroideae</taxon>
        <taxon>Papaver</taxon>
    </lineage>
</organism>
<dbReference type="GO" id="GO:0005666">
    <property type="term" value="C:RNA polymerase III complex"/>
    <property type="evidence" value="ECO:0007669"/>
    <property type="project" value="TreeGrafter"/>
</dbReference>
<reference evidence="2 3" key="1">
    <citation type="journal article" date="2018" name="Science">
        <title>The opium poppy genome and morphinan production.</title>
        <authorList>
            <person name="Guo L."/>
            <person name="Winzer T."/>
            <person name="Yang X."/>
            <person name="Li Y."/>
            <person name="Ning Z."/>
            <person name="He Z."/>
            <person name="Teodor R."/>
            <person name="Lu Y."/>
            <person name="Bowser T.A."/>
            <person name="Graham I.A."/>
            <person name="Ye K."/>
        </authorList>
    </citation>
    <scope>NUCLEOTIDE SEQUENCE [LARGE SCALE GENOMIC DNA]</scope>
    <source>
        <strain evidence="3">cv. HN1</strain>
        <tissue evidence="2">Leaves</tissue>
    </source>
</reference>
<keyword evidence="3" id="KW-1185">Reference proteome</keyword>
<dbReference type="PANTHER" id="PTHR12069">
    <property type="entry name" value="DNA-DIRECTED RNA POLYMERASES III 80 KDA POLYPEPTIDE RNA POLYMERASE III SUBUNIT 5"/>
    <property type="match status" value="1"/>
</dbReference>
<feature type="compositionally biased region" description="Acidic residues" evidence="1">
    <location>
        <begin position="1"/>
        <end position="10"/>
    </location>
</feature>
<proteinExistence type="predicted"/>
<feature type="compositionally biased region" description="Basic and acidic residues" evidence="1">
    <location>
        <begin position="71"/>
        <end position="88"/>
    </location>
</feature>
<feature type="region of interest" description="Disordered" evidence="1">
    <location>
        <begin position="235"/>
        <end position="256"/>
    </location>
</feature>
<feature type="region of interest" description="Disordered" evidence="1">
    <location>
        <begin position="1"/>
        <end position="31"/>
    </location>
</feature>
<dbReference type="OMA" id="MVWIASS"/>
<name>A0A4Y7K2B3_PAPSO</name>
<dbReference type="Pfam" id="PF04801">
    <property type="entry name" value="RPC5"/>
    <property type="match status" value="1"/>
</dbReference>
<dbReference type="GO" id="GO:0042797">
    <property type="term" value="P:tRNA transcription by RNA polymerase III"/>
    <property type="evidence" value="ECO:0007669"/>
    <property type="project" value="TreeGrafter"/>
</dbReference>
<feature type="region of interest" description="Disordered" evidence="1">
    <location>
        <begin position="71"/>
        <end position="90"/>
    </location>
</feature>
<evidence type="ECO:0000313" key="2">
    <source>
        <dbReference type="EMBL" id="RZC67047.1"/>
    </source>
</evidence>
<evidence type="ECO:0000313" key="3">
    <source>
        <dbReference type="Proteomes" id="UP000316621"/>
    </source>
</evidence>
<dbReference type="STRING" id="3469.A0A4Y7K2B3"/>
<protein>
    <recommendedName>
        <fullName evidence="4">DNA-directed RNA polymerase III subunit RPC5</fullName>
    </recommendedName>
</protein>
<dbReference type="Proteomes" id="UP000316621">
    <property type="component" value="Chromosome 6"/>
</dbReference>
<dbReference type="PANTHER" id="PTHR12069:SF0">
    <property type="entry name" value="DNA-DIRECTED RNA POLYMERASE III SUBUNIT RPC5"/>
    <property type="match status" value="1"/>
</dbReference>
<evidence type="ECO:0000256" key="1">
    <source>
        <dbReference type="SAM" id="MobiDB-lite"/>
    </source>
</evidence>
<feature type="compositionally biased region" description="Polar residues" evidence="1">
    <location>
        <begin position="12"/>
        <end position="23"/>
    </location>
</feature>
<dbReference type="Gramene" id="RZC67047">
    <property type="protein sequence ID" value="RZC67047"/>
    <property type="gene ID" value="C5167_010741"/>
</dbReference>
<dbReference type="EMBL" id="CM010720">
    <property type="protein sequence ID" value="RZC67047.1"/>
    <property type="molecule type" value="Genomic_DNA"/>
</dbReference>
<gene>
    <name evidence="2" type="ORF">C5167_010741</name>
</gene>
<accession>A0A4Y7K2B3</accession>